<evidence type="ECO:0000313" key="3">
    <source>
        <dbReference type="Proteomes" id="UP001642360"/>
    </source>
</evidence>
<protein>
    <submittedName>
        <fullName evidence="2">Uncharacterized protein</fullName>
    </submittedName>
</protein>
<accession>A0ABC8RAY2</accession>
<feature type="compositionally biased region" description="Basic and acidic residues" evidence="1">
    <location>
        <begin position="63"/>
        <end position="82"/>
    </location>
</feature>
<name>A0ABC8RAY2_9AQUA</name>
<evidence type="ECO:0000256" key="1">
    <source>
        <dbReference type="SAM" id="MobiDB-lite"/>
    </source>
</evidence>
<keyword evidence="3" id="KW-1185">Reference proteome</keyword>
<feature type="region of interest" description="Disordered" evidence="1">
    <location>
        <begin position="33"/>
        <end position="82"/>
    </location>
</feature>
<sequence length="82" mass="9056">MEIWQISMDHRKMRTNEQDTFIMDVSTVSSMNKLDASHAPSSDISARQSNISTSSGGSIADAGKTHDNKKGITLSRREVPYV</sequence>
<feature type="compositionally biased region" description="Polar residues" evidence="1">
    <location>
        <begin position="39"/>
        <end position="57"/>
    </location>
</feature>
<reference evidence="2 3" key="1">
    <citation type="submission" date="2024-02" db="EMBL/GenBank/DDBJ databases">
        <authorList>
            <person name="Vignale AGUSTIN F."/>
            <person name="Sosa J E."/>
            <person name="Modenutti C."/>
        </authorList>
    </citation>
    <scope>NUCLEOTIDE SEQUENCE [LARGE SCALE GENOMIC DNA]</scope>
</reference>
<proteinExistence type="predicted"/>
<gene>
    <name evidence="2" type="ORF">ILEXP_LOCUS9794</name>
</gene>
<evidence type="ECO:0000313" key="2">
    <source>
        <dbReference type="EMBL" id="CAK9142144.1"/>
    </source>
</evidence>
<organism evidence="2 3">
    <name type="scientific">Ilex paraguariensis</name>
    <name type="common">yerba mate</name>
    <dbReference type="NCBI Taxonomy" id="185542"/>
    <lineage>
        <taxon>Eukaryota</taxon>
        <taxon>Viridiplantae</taxon>
        <taxon>Streptophyta</taxon>
        <taxon>Embryophyta</taxon>
        <taxon>Tracheophyta</taxon>
        <taxon>Spermatophyta</taxon>
        <taxon>Magnoliopsida</taxon>
        <taxon>eudicotyledons</taxon>
        <taxon>Gunneridae</taxon>
        <taxon>Pentapetalae</taxon>
        <taxon>asterids</taxon>
        <taxon>campanulids</taxon>
        <taxon>Aquifoliales</taxon>
        <taxon>Aquifoliaceae</taxon>
        <taxon>Ilex</taxon>
    </lineage>
</organism>
<dbReference type="AlphaFoldDB" id="A0ABC8RAY2"/>
<dbReference type="EMBL" id="CAUOFW020001201">
    <property type="protein sequence ID" value="CAK9142144.1"/>
    <property type="molecule type" value="Genomic_DNA"/>
</dbReference>
<comment type="caution">
    <text evidence="2">The sequence shown here is derived from an EMBL/GenBank/DDBJ whole genome shotgun (WGS) entry which is preliminary data.</text>
</comment>
<dbReference type="Proteomes" id="UP001642360">
    <property type="component" value="Unassembled WGS sequence"/>
</dbReference>